<dbReference type="GO" id="GO:0110001">
    <property type="term" value="C:toxin-antitoxin complex"/>
    <property type="evidence" value="ECO:0007669"/>
    <property type="project" value="InterPro"/>
</dbReference>
<evidence type="ECO:0000256" key="1">
    <source>
        <dbReference type="ARBA" id="ARBA00022553"/>
    </source>
</evidence>
<dbReference type="EMBL" id="JADEWL010000054">
    <property type="protein sequence ID" value="MBE9214246.1"/>
    <property type="molecule type" value="Genomic_DNA"/>
</dbReference>
<evidence type="ECO:0000313" key="7">
    <source>
        <dbReference type="Proteomes" id="UP000620559"/>
    </source>
</evidence>
<keyword evidence="2" id="KW-1277">Toxin-antitoxin system</keyword>
<evidence type="ECO:0000256" key="5">
    <source>
        <dbReference type="ARBA" id="ARBA00022801"/>
    </source>
</evidence>
<dbReference type="GO" id="GO:0016787">
    <property type="term" value="F:hydrolase activity"/>
    <property type="evidence" value="ECO:0007669"/>
    <property type="project" value="UniProtKB-KW"/>
</dbReference>
<dbReference type="InterPro" id="IPR051813">
    <property type="entry name" value="HepT_RNase_toxin"/>
</dbReference>
<evidence type="ECO:0000256" key="2">
    <source>
        <dbReference type="ARBA" id="ARBA00022649"/>
    </source>
</evidence>
<dbReference type="AlphaFoldDB" id="A0A8J7K0Z0"/>
<protein>
    <submittedName>
        <fullName evidence="6">DUF86 domain-containing protein</fullName>
    </submittedName>
</protein>
<dbReference type="InterPro" id="IPR008201">
    <property type="entry name" value="HepT-like"/>
</dbReference>
<dbReference type="RefSeq" id="WP_193921826.1">
    <property type="nucleotide sequence ID" value="NZ_JADEWL010000054.1"/>
</dbReference>
<dbReference type="GO" id="GO:0004540">
    <property type="term" value="F:RNA nuclease activity"/>
    <property type="evidence" value="ECO:0007669"/>
    <property type="project" value="InterPro"/>
</dbReference>
<sequence length="115" mass="13640">MPSRDWRFRIGDMVQAIIAIQNRVANFSFADFQANETIAKAVFYDFLIIGEAPINIPPEVQLRYPKIPWRVIADMRNVMAHKYFQVNQRIVWNTIENNLPELMLQLEELIEKEEF</sequence>
<accession>A0A8J7K0Z0</accession>
<evidence type="ECO:0000256" key="4">
    <source>
        <dbReference type="ARBA" id="ARBA00022741"/>
    </source>
</evidence>
<keyword evidence="4" id="KW-0547">Nucleotide-binding</keyword>
<dbReference type="GO" id="GO:0000166">
    <property type="term" value="F:nucleotide binding"/>
    <property type="evidence" value="ECO:0007669"/>
    <property type="project" value="UniProtKB-KW"/>
</dbReference>
<organism evidence="6 7">
    <name type="scientific">Plectonema cf. radiosum LEGE 06105</name>
    <dbReference type="NCBI Taxonomy" id="945769"/>
    <lineage>
        <taxon>Bacteria</taxon>
        <taxon>Bacillati</taxon>
        <taxon>Cyanobacteriota</taxon>
        <taxon>Cyanophyceae</taxon>
        <taxon>Oscillatoriophycideae</taxon>
        <taxon>Oscillatoriales</taxon>
        <taxon>Microcoleaceae</taxon>
        <taxon>Plectonema</taxon>
    </lineage>
</organism>
<comment type="caution">
    <text evidence="6">The sequence shown here is derived from an EMBL/GenBank/DDBJ whole genome shotgun (WGS) entry which is preliminary data.</text>
</comment>
<keyword evidence="5" id="KW-0378">Hydrolase</keyword>
<evidence type="ECO:0000256" key="3">
    <source>
        <dbReference type="ARBA" id="ARBA00022722"/>
    </source>
</evidence>
<name>A0A8J7K0Z0_9CYAN</name>
<dbReference type="Proteomes" id="UP000620559">
    <property type="component" value="Unassembled WGS sequence"/>
</dbReference>
<proteinExistence type="predicted"/>
<reference evidence="6" key="1">
    <citation type="submission" date="2020-10" db="EMBL/GenBank/DDBJ databases">
        <authorList>
            <person name="Castelo-Branco R."/>
            <person name="Eusebio N."/>
            <person name="Adriana R."/>
            <person name="Vieira A."/>
            <person name="Brugerolle De Fraissinette N."/>
            <person name="Rezende De Castro R."/>
            <person name="Schneider M.P."/>
            <person name="Vasconcelos V."/>
            <person name="Leao P.N."/>
        </authorList>
    </citation>
    <scope>NUCLEOTIDE SEQUENCE</scope>
    <source>
        <strain evidence="6">LEGE 06105</strain>
    </source>
</reference>
<keyword evidence="1" id="KW-0597">Phosphoprotein</keyword>
<gene>
    <name evidence="6" type="ORF">IQ247_16485</name>
</gene>
<keyword evidence="7" id="KW-1185">Reference proteome</keyword>
<dbReference type="PANTHER" id="PTHR34139">
    <property type="entry name" value="UPF0331 PROTEIN MJ0127"/>
    <property type="match status" value="1"/>
</dbReference>
<keyword evidence="3" id="KW-0540">Nuclease</keyword>
<dbReference type="Pfam" id="PF01934">
    <property type="entry name" value="HepT-like"/>
    <property type="match status" value="1"/>
</dbReference>
<evidence type="ECO:0000313" key="6">
    <source>
        <dbReference type="EMBL" id="MBE9214246.1"/>
    </source>
</evidence>
<dbReference type="PANTHER" id="PTHR34139:SF1">
    <property type="entry name" value="RNASE MJ1380-RELATED"/>
    <property type="match status" value="1"/>
</dbReference>